<evidence type="ECO:0000313" key="2">
    <source>
        <dbReference type="EMBL" id="CAK5273699.1"/>
    </source>
</evidence>
<name>A0AAD2K1K7_9AGAR</name>
<dbReference type="AlphaFoldDB" id="A0AAD2K1K7"/>
<keyword evidence="3" id="KW-1185">Reference proteome</keyword>
<protein>
    <submittedName>
        <fullName evidence="2">Uncharacterized protein</fullName>
    </submittedName>
</protein>
<accession>A0AAD2K1K7</accession>
<reference evidence="2" key="1">
    <citation type="submission" date="2023-11" db="EMBL/GenBank/DDBJ databases">
        <authorList>
            <person name="De Vega J J."/>
            <person name="De Vega J J."/>
        </authorList>
    </citation>
    <scope>NUCLEOTIDE SEQUENCE</scope>
</reference>
<dbReference type="EMBL" id="CAVNYO010000122">
    <property type="protein sequence ID" value="CAK5267455.1"/>
    <property type="molecule type" value="Genomic_DNA"/>
</dbReference>
<proteinExistence type="predicted"/>
<gene>
    <name evidence="2" type="ORF">MYCIT1_LOCUS20338</name>
    <name evidence="1" type="ORF">MYCIT1_LOCUS9974</name>
</gene>
<sequence>MANGLIAKSVDRLRLILLIGGVWEVENGSRSRLRDGDRDLLRRVEGSAAECMRGVGVAGAEVFRLAVLRLGIAALRSKRLMDSTERGKRCRRIDVGGGWQKT</sequence>
<evidence type="ECO:0000313" key="1">
    <source>
        <dbReference type="EMBL" id="CAK5267455.1"/>
    </source>
</evidence>
<dbReference type="Proteomes" id="UP001295794">
    <property type="component" value="Unassembled WGS sequence"/>
</dbReference>
<organism evidence="2 3">
    <name type="scientific">Mycena citricolor</name>
    <dbReference type="NCBI Taxonomy" id="2018698"/>
    <lineage>
        <taxon>Eukaryota</taxon>
        <taxon>Fungi</taxon>
        <taxon>Dikarya</taxon>
        <taxon>Basidiomycota</taxon>
        <taxon>Agaricomycotina</taxon>
        <taxon>Agaricomycetes</taxon>
        <taxon>Agaricomycetidae</taxon>
        <taxon>Agaricales</taxon>
        <taxon>Marasmiineae</taxon>
        <taxon>Mycenaceae</taxon>
        <taxon>Mycena</taxon>
    </lineage>
</organism>
<comment type="caution">
    <text evidence="2">The sequence shown here is derived from an EMBL/GenBank/DDBJ whole genome shotgun (WGS) entry which is preliminary data.</text>
</comment>
<evidence type="ECO:0000313" key="3">
    <source>
        <dbReference type="Proteomes" id="UP001295794"/>
    </source>
</evidence>
<dbReference type="EMBL" id="CAVNYO010000399">
    <property type="protein sequence ID" value="CAK5273699.1"/>
    <property type="molecule type" value="Genomic_DNA"/>
</dbReference>